<dbReference type="EMBL" id="BIFR01000001">
    <property type="protein sequence ID" value="GCE10918.1"/>
    <property type="molecule type" value="Genomic_DNA"/>
</dbReference>
<dbReference type="UniPathway" id="UPA00079">
    <property type="reaction ID" value="UER00168"/>
</dbReference>
<protein>
    <recommendedName>
        <fullName evidence="8 9">1,4-dihydroxy-2-naphthoate octaprenyltransferase</fullName>
        <shortName evidence="8">DHNA-octaprenyltransferase</shortName>
        <ecNumber evidence="8 9">2.5.1.74</ecNumber>
    </recommendedName>
</protein>
<reference evidence="12" key="1">
    <citation type="submission" date="2018-12" db="EMBL/GenBank/DDBJ databases">
        <title>Tengunoibacter tsumagoiensis gen. nov., sp. nov., Dictyobacter kobayashii sp. nov., D. alpinus sp. nov., and D. joshuensis sp. nov. and description of Dictyobacteraceae fam. nov. within the order Ktedonobacterales isolated from Tengu-no-mugimeshi.</title>
        <authorList>
            <person name="Wang C.M."/>
            <person name="Zheng Y."/>
            <person name="Sakai Y."/>
            <person name="Toyoda A."/>
            <person name="Minakuchi Y."/>
            <person name="Abe K."/>
            <person name="Yokota A."/>
            <person name="Yabe S."/>
        </authorList>
    </citation>
    <scope>NUCLEOTIDE SEQUENCE [LARGE SCALE GENOMIC DNA]</scope>
    <source>
        <strain evidence="12">Uno3</strain>
    </source>
</reference>
<comment type="caution">
    <text evidence="11">The sequence shown here is derived from an EMBL/GenBank/DDBJ whole genome shotgun (WGS) entry which is preliminary data.</text>
</comment>
<feature type="transmembrane region" description="Helical" evidence="8">
    <location>
        <begin position="189"/>
        <end position="207"/>
    </location>
</feature>
<evidence type="ECO:0000256" key="8">
    <source>
        <dbReference type="HAMAP-Rule" id="MF_01937"/>
    </source>
</evidence>
<dbReference type="GO" id="GO:0042371">
    <property type="term" value="P:vitamin K biosynthetic process"/>
    <property type="evidence" value="ECO:0007669"/>
    <property type="project" value="TreeGrafter"/>
</dbReference>
<keyword evidence="4 8" id="KW-0808">Transferase</keyword>
<keyword evidence="5 8" id="KW-0812">Transmembrane</keyword>
<feature type="transmembrane region" description="Helical" evidence="8">
    <location>
        <begin position="105"/>
        <end position="123"/>
    </location>
</feature>
<feature type="transmembrane region" description="Helical" evidence="8">
    <location>
        <begin position="316"/>
        <end position="334"/>
    </location>
</feature>
<dbReference type="NCBIfam" id="TIGR00751">
    <property type="entry name" value="menA"/>
    <property type="match status" value="1"/>
</dbReference>
<dbReference type="InterPro" id="IPR000537">
    <property type="entry name" value="UbiA_prenyltransferase"/>
</dbReference>
<proteinExistence type="inferred from homology"/>
<evidence type="ECO:0000256" key="1">
    <source>
        <dbReference type="ARBA" id="ARBA00004141"/>
    </source>
</evidence>
<sequence length="410" mass="44544">MEQEEQAPQHLEKTPDYTSDQTREDRRSQAATQVVAADAVGAEEVPTIPIGSLQTINALQPEVSVHSVASMFQVQSPTPLVVQPEEYRLTLGEQFQIWRDGLRPAYLPLALLPVVLGSVLAWVPTVTAKRPLGQFAWTPFIGAILVALFLQFGANLLNDYYDYLRGIDTSNQFAPGGLIQQRLIKPKRILTSSLLLFAIGSVLGIFVALRGGGLVFLFGLLAIAAAYFYSATSRPLATLGFGPVIAFIVFGPLATLSSNLIQSAGHLTNSAFLYSLLPGLLAAVIIHTNDLRDLEEDAQAKKRTPATLLGLQGGRWLFLLLVLSAYVLVVLLGFPNKAPHWILLALWTLPTLVVAITGIFRTDNPAGFHTVMRQMLSLETAFILLLVAGLIINTLIPVLPHIPEHLIPGI</sequence>
<comment type="pathway">
    <text evidence="8">Quinol/quinone metabolism; menaquinone biosynthesis; menaquinol from 1,4-dihydroxy-2-naphthoate: step 1/2.</text>
</comment>
<dbReference type="RefSeq" id="WP_126578482.1">
    <property type="nucleotide sequence ID" value="NZ_BIFR01000001.1"/>
</dbReference>
<dbReference type="Proteomes" id="UP000287352">
    <property type="component" value="Unassembled WGS sequence"/>
</dbReference>
<feature type="transmembrane region" description="Helical" evidence="8">
    <location>
        <begin position="213"/>
        <end position="229"/>
    </location>
</feature>
<name>A0A401ZVG3_9CHLR</name>
<dbReference type="EC" id="2.5.1.74" evidence="8 9"/>
<evidence type="ECO:0000313" key="11">
    <source>
        <dbReference type="EMBL" id="GCE10918.1"/>
    </source>
</evidence>
<keyword evidence="6 8" id="KW-1133">Transmembrane helix</keyword>
<comment type="similarity">
    <text evidence="8">Belongs to the MenA family. Type 1 subfamily.</text>
</comment>
<dbReference type="GO" id="GO:0009234">
    <property type="term" value="P:menaquinone biosynthetic process"/>
    <property type="evidence" value="ECO:0007669"/>
    <property type="project" value="UniProtKB-UniRule"/>
</dbReference>
<dbReference type="GO" id="GO:0005886">
    <property type="term" value="C:plasma membrane"/>
    <property type="evidence" value="ECO:0007669"/>
    <property type="project" value="UniProtKB-SubCell"/>
</dbReference>
<feature type="transmembrane region" description="Helical" evidence="8">
    <location>
        <begin position="267"/>
        <end position="286"/>
    </location>
</feature>
<evidence type="ECO:0000256" key="2">
    <source>
        <dbReference type="ARBA" id="ARBA00022428"/>
    </source>
</evidence>
<dbReference type="GO" id="GO:0046428">
    <property type="term" value="F:1,4-dihydroxy-2-naphthoate polyprenyltransferase activity"/>
    <property type="evidence" value="ECO:0007669"/>
    <property type="project" value="UniProtKB-UniRule"/>
</dbReference>
<evidence type="ECO:0000256" key="6">
    <source>
        <dbReference type="ARBA" id="ARBA00022989"/>
    </source>
</evidence>
<feature type="transmembrane region" description="Helical" evidence="8">
    <location>
        <begin position="340"/>
        <end position="360"/>
    </location>
</feature>
<evidence type="ECO:0000256" key="4">
    <source>
        <dbReference type="ARBA" id="ARBA00022679"/>
    </source>
</evidence>
<keyword evidence="7 8" id="KW-0472">Membrane</keyword>
<evidence type="ECO:0000256" key="9">
    <source>
        <dbReference type="NCBIfam" id="TIGR00751"/>
    </source>
</evidence>
<organism evidence="11 12">
    <name type="scientific">Tengunoibacter tsumagoiensis</name>
    <dbReference type="NCBI Taxonomy" id="2014871"/>
    <lineage>
        <taxon>Bacteria</taxon>
        <taxon>Bacillati</taxon>
        <taxon>Chloroflexota</taxon>
        <taxon>Ktedonobacteria</taxon>
        <taxon>Ktedonobacterales</taxon>
        <taxon>Dictyobacteraceae</taxon>
        <taxon>Tengunoibacter</taxon>
    </lineage>
</organism>
<feature type="region of interest" description="Disordered" evidence="10">
    <location>
        <begin position="1"/>
        <end position="31"/>
    </location>
</feature>
<dbReference type="CDD" id="cd13962">
    <property type="entry name" value="PT_UbiA_UBIAD1"/>
    <property type="match status" value="1"/>
</dbReference>
<evidence type="ECO:0000313" key="12">
    <source>
        <dbReference type="Proteomes" id="UP000287352"/>
    </source>
</evidence>
<feature type="transmembrane region" description="Helical" evidence="8">
    <location>
        <begin position="236"/>
        <end position="255"/>
    </location>
</feature>
<accession>A0A401ZVG3</accession>
<keyword evidence="3 8" id="KW-1003">Cell membrane</keyword>
<dbReference type="InterPro" id="IPR026046">
    <property type="entry name" value="UBIAD1"/>
</dbReference>
<gene>
    <name evidence="8" type="primary">menA</name>
    <name evidence="11" type="ORF">KTT_07770</name>
</gene>
<evidence type="ECO:0000256" key="3">
    <source>
        <dbReference type="ARBA" id="ARBA00022475"/>
    </source>
</evidence>
<dbReference type="InterPro" id="IPR004657">
    <property type="entry name" value="MenA"/>
</dbReference>
<evidence type="ECO:0000256" key="5">
    <source>
        <dbReference type="ARBA" id="ARBA00022692"/>
    </source>
</evidence>
<dbReference type="InterPro" id="IPR044878">
    <property type="entry name" value="UbiA_sf"/>
</dbReference>
<dbReference type="HAMAP" id="MF_01937">
    <property type="entry name" value="MenA_1"/>
    <property type="match status" value="1"/>
</dbReference>
<comment type="function">
    <text evidence="8">Conversion of 1,4-dihydroxy-2-naphthoate (DHNA) to demethylmenaquinone (DMK).</text>
</comment>
<feature type="transmembrane region" description="Helical" evidence="8">
    <location>
        <begin position="381"/>
        <end position="402"/>
    </location>
</feature>
<evidence type="ECO:0000256" key="7">
    <source>
        <dbReference type="ARBA" id="ARBA00023136"/>
    </source>
</evidence>
<dbReference type="Gene3D" id="1.10.357.140">
    <property type="entry name" value="UbiA prenyltransferase"/>
    <property type="match status" value="1"/>
</dbReference>
<keyword evidence="2 8" id="KW-0474">Menaquinone biosynthesis</keyword>
<dbReference type="Pfam" id="PF01040">
    <property type="entry name" value="UbiA"/>
    <property type="match status" value="1"/>
</dbReference>
<dbReference type="AlphaFoldDB" id="A0A401ZVG3"/>
<dbReference type="OrthoDB" id="9767568at2"/>
<keyword evidence="12" id="KW-1185">Reference proteome</keyword>
<comment type="catalytic activity">
    <reaction evidence="8">
        <text>an all-trans-polyprenyl diphosphate + 1,4-dihydroxy-2-naphthoate + H(+) = a 2-demethylmenaquinol + CO2 + diphosphate</text>
        <dbReference type="Rhea" id="RHEA:26478"/>
        <dbReference type="Rhea" id="RHEA-COMP:9563"/>
        <dbReference type="Rhea" id="RHEA-COMP:9564"/>
        <dbReference type="ChEBI" id="CHEBI:11173"/>
        <dbReference type="ChEBI" id="CHEBI:15378"/>
        <dbReference type="ChEBI" id="CHEBI:16526"/>
        <dbReference type="ChEBI" id="CHEBI:33019"/>
        <dbReference type="ChEBI" id="CHEBI:55437"/>
        <dbReference type="ChEBI" id="CHEBI:58914"/>
        <dbReference type="EC" id="2.5.1.74"/>
    </reaction>
</comment>
<feature type="compositionally biased region" description="Basic and acidic residues" evidence="10">
    <location>
        <begin position="10"/>
        <end position="28"/>
    </location>
</feature>
<evidence type="ECO:0000256" key="10">
    <source>
        <dbReference type="SAM" id="MobiDB-lite"/>
    </source>
</evidence>
<dbReference type="PANTHER" id="PTHR13929">
    <property type="entry name" value="1,4-DIHYDROXY-2-NAPHTHOATE OCTAPRENYLTRANSFERASE"/>
    <property type="match status" value="1"/>
</dbReference>
<comment type="subcellular location">
    <subcellularLocation>
        <location evidence="8">Cell membrane</location>
        <topology evidence="8">Multi-pass membrane protein</topology>
    </subcellularLocation>
    <subcellularLocation>
        <location evidence="1">Membrane</location>
        <topology evidence="1">Multi-pass membrane protein</topology>
    </subcellularLocation>
</comment>
<dbReference type="PANTHER" id="PTHR13929:SF0">
    <property type="entry name" value="UBIA PRENYLTRANSFERASE DOMAIN-CONTAINING PROTEIN 1"/>
    <property type="match status" value="1"/>
</dbReference>
<feature type="transmembrane region" description="Helical" evidence="8">
    <location>
        <begin position="135"/>
        <end position="157"/>
    </location>
</feature>